<dbReference type="EMBL" id="WVUK01000054">
    <property type="protein sequence ID" value="KAF7493977.1"/>
    <property type="molecule type" value="Genomic_DNA"/>
</dbReference>
<evidence type="ECO:0000256" key="1">
    <source>
        <dbReference type="SAM" id="Phobius"/>
    </source>
</evidence>
<reference evidence="4" key="1">
    <citation type="journal article" date="2020" name="PLoS Negl. Trop. Dis.">
        <title>High-quality nuclear genome for Sarcoptes scabiei-A critical resource for a neglected parasite.</title>
        <authorList>
            <person name="Korhonen P.K."/>
            <person name="Gasser R.B."/>
            <person name="Ma G."/>
            <person name="Wang T."/>
            <person name="Stroehlein A.J."/>
            <person name="Young N.D."/>
            <person name="Ang C.S."/>
            <person name="Fernando D.D."/>
            <person name="Lu H.C."/>
            <person name="Taylor S."/>
            <person name="Reynolds S.L."/>
            <person name="Mofiz E."/>
            <person name="Najaraj S.H."/>
            <person name="Gowda H."/>
            <person name="Madugundu A."/>
            <person name="Renuse S."/>
            <person name="Holt D."/>
            <person name="Pandey A."/>
            <person name="Papenfuss A.T."/>
            <person name="Fischer K."/>
        </authorList>
    </citation>
    <scope>NUCLEOTIDE SEQUENCE [LARGE SCALE GENOMIC DNA]</scope>
</reference>
<dbReference type="OrthoDB" id="6512466at2759"/>
<reference evidence="3" key="3">
    <citation type="submission" date="2022-06" db="UniProtKB">
        <authorList>
            <consortium name="EnsemblMetazoa"/>
        </authorList>
    </citation>
    <scope>IDENTIFICATION</scope>
</reference>
<protein>
    <submittedName>
        <fullName evidence="2 3">Uncharacterized protein</fullName>
    </submittedName>
</protein>
<proteinExistence type="predicted"/>
<evidence type="ECO:0000313" key="2">
    <source>
        <dbReference type="EMBL" id="KAF7493977.1"/>
    </source>
</evidence>
<keyword evidence="1" id="KW-0812">Transmembrane</keyword>
<sequence length="211" mass="25147">MIDYWKFFQRAPLGICRSIEKNLNTKLDHESFRLKFIDCLQTIYADDQNDLKNSKIYCCQKNVGSAKILENITNVHLVYEEYCCSYSELMSEFWIPLSFIAILMAINFLWILVNLSFNFYLILISTIDSKRFIFKREFLKSKPRFPSFGRVDEILRSKNPMIRLKLEFDLDQIDRSTPTPKPTRTINQQLRTSLTSFEMVSRRFQSKQIKF</sequence>
<gene>
    <name evidence="2" type="ORF">SSS_221</name>
</gene>
<keyword evidence="1" id="KW-1133">Transmembrane helix</keyword>
<dbReference type="EnsemblMetazoa" id="SSS_221s_mrna">
    <property type="protein sequence ID" value="KAF7493977.1"/>
    <property type="gene ID" value="SSS_221"/>
</dbReference>
<keyword evidence="1" id="KW-0472">Membrane</keyword>
<evidence type="ECO:0000313" key="3">
    <source>
        <dbReference type="EnsemblMetazoa" id="KAF7493977.1"/>
    </source>
</evidence>
<evidence type="ECO:0000313" key="4">
    <source>
        <dbReference type="Proteomes" id="UP000070412"/>
    </source>
</evidence>
<name>A0A834VDX9_SARSC</name>
<reference evidence="2" key="2">
    <citation type="submission" date="2020-01" db="EMBL/GenBank/DDBJ databases">
        <authorList>
            <person name="Korhonen P.K.K."/>
            <person name="Guangxu M.G."/>
            <person name="Wang T.W."/>
            <person name="Stroehlein A.J.S."/>
            <person name="Young N.D."/>
            <person name="Ang C.-S.A."/>
            <person name="Fernando D.W.F."/>
            <person name="Lu H.L."/>
            <person name="Taylor S.T."/>
            <person name="Ehtesham M.E.M."/>
            <person name="Najaraj S.H.N."/>
            <person name="Harsha G.H.G."/>
            <person name="Madugundu A.M."/>
            <person name="Renuse S.R."/>
            <person name="Holt D.H."/>
            <person name="Pandey A.P."/>
            <person name="Papenfuss A.P."/>
            <person name="Gasser R.B.G."/>
            <person name="Fischer K.F."/>
        </authorList>
    </citation>
    <scope>NUCLEOTIDE SEQUENCE</scope>
    <source>
        <strain evidence="2">SSS_KF_BRIS2020</strain>
    </source>
</reference>
<dbReference type="AlphaFoldDB" id="A0A834VDX9"/>
<keyword evidence="4" id="KW-1185">Reference proteome</keyword>
<dbReference type="Proteomes" id="UP000070412">
    <property type="component" value="Unassembled WGS sequence"/>
</dbReference>
<organism evidence="2">
    <name type="scientific">Sarcoptes scabiei</name>
    <name type="common">Itch mite</name>
    <name type="synonym">Acarus scabiei</name>
    <dbReference type="NCBI Taxonomy" id="52283"/>
    <lineage>
        <taxon>Eukaryota</taxon>
        <taxon>Metazoa</taxon>
        <taxon>Ecdysozoa</taxon>
        <taxon>Arthropoda</taxon>
        <taxon>Chelicerata</taxon>
        <taxon>Arachnida</taxon>
        <taxon>Acari</taxon>
        <taxon>Acariformes</taxon>
        <taxon>Sarcoptiformes</taxon>
        <taxon>Astigmata</taxon>
        <taxon>Psoroptidia</taxon>
        <taxon>Sarcoptoidea</taxon>
        <taxon>Sarcoptidae</taxon>
        <taxon>Sarcoptinae</taxon>
        <taxon>Sarcoptes</taxon>
    </lineage>
</organism>
<accession>A0A834VDX9</accession>
<feature type="transmembrane region" description="Helical" evidence="1">
    <location>
        <begin position="93"/>
        <end position="111"/>
    </location>
</feature>